<evidence type="ECO:0000313" key="2">
    <source>
        <dbReference type="Proteomes" id="UP000789860"/>
    </source>
</evidence>
<keyword evidence="2" id="KW-1185">Reference proteome</keyword>
<protein>
    <submittedName>
        <fullName evidence="1">10468_t:CDS:1</fullName>
    </submittedName>
</protein>
<evidence type="ECO:0000313" key="1">
    <source>
        <dbReference type="EMBL" id="CAG8653597.1"/>
    </source>
</evidence>
<proteinExistence type="predicted"/>
<accession>A0ACA9NGL1</accession>
<sequence length="248" mass="28884">MVNANEWLYEKIPVNQRAQATNLYIYRQCQSGHTVHQYNCNNCVNKTNCSTAPTFQFYGILLEGELDLNDFVNLQQLYIYGTGQNQDQQQKLTSLKIDKCNKLERIAINYNSTFIYNLFGENDSNFNRIKSQVDRLTSIIRNVKGVNLSDLKLAAKKIEEENLENQLVNTKNKLNEDNQLWLELLLETQQEVLQNDNAFARKQLEKVKKRLSKVLTAEEIQDFLGKKVEINELEIELNNLKIQESQND</sequence>
<name>A0ACA9NGL1_9GLOM</name>
<reference evidence="1" key="1">
    <citation type="submission" date="2021-06" db="EMBL/GenBank/DDBJ databases">
        <authorList>
            <person name="Kallberg Y."/>
            <person name="Tangrot J."/>
            <person name="Rosling A."/>
        </authorList>
    </citation>
    <scope>NUCLEOTIDE SEQUENCE</scope>
    <source>
        <strain evidence="1">AU212A</strain>
    </source>
</reference>
<dbReference type="Proteomes" id="UP000789860">
    <property type="component" value="Unassembled WGS sequence"/>
</dbReference>
<gene>
    <name evidence="1" type="ORF">SCALOS_LOCUS8753</name>
</gene>
<organism evidence="1 2">
    <name type="scientific">Scutellospora calospora</name>
    <dbReference type="NCBI Taxonomy" id="85575"/>
    <lineage>
        <taxon>Eukaryota</taxon>
        <taxon>Fungi</taxon>
        <taxon>Fungi incertae sedis</taxon>
        <taxon>Mucoromycota</taxon>
        <taxon>Glomeromycotina</taxon>
        <taxon>Glomeromycetes</taxon>
        <taxon>Diversisporales</taxon>
        <taxon>Gigasporaceae</taxon>
        <taxon>Scutellospora</taxon>
    </lineage>
</organism>
<comment type="caution">
    <text evidence="1">The sequence shown here is derived from an EMBL/GenBank/DDBJ whole genome shotgun (WGS) entry which is preliminary data.</text>
</comment>
<dbReference type="EMBL" id="CAJVPM010024417">
    <property type="protein sequence ID" value="CAG8653597.1"/>
    <property type="molecule type" value="Genomic_DNA"/>
</dbReference>